<accession>Q7ND83</accession>
<proteinExistence type="predicted"/>
<protein>
    <submittedName>
        <fullName evidence="2">Gll4353 protein</fullName>
    </submittedName>
</protein>
<evidence type="ECO:0000313" key="2">
    <source>
        <dbReference type="EMBL" id="BAC92294.1"/>
    </source>
</evidence>
<dbReference type="STRING" id="251221.gene:10761872"/>
<dbReference type="AlphaFoldDB" id="Q7ND83"/>
<gene>
    <name evidence="2" type="ordered locus">gll4353</name>
</gene>
<reference evidence="2 3" key="1">
    <citation type="journal article" date="2003" name="DNA Res.">
        <title>Complete genome structure of Gloeobacter violaceus PCC 7421, a cyanobacterium that lacks thylakoids.</title>
        <authorList>
            <person name="Nakamura Y."/>
            <person name="Kaneko T."/>
            <person name="Sato S."/>
            <person name="Mimuro M."/>
            <person name="Miyashita H."/>
            <person name="Tsuchiya T."/>
            <person name="Sasamoto S."/>
            <person name="Watanabe A."/>
            <person name="Kawashima K."/>
            <person name="Kishida Y."/>
            <person name="Kiyokawa C."/>
            <person name="Kohara M."/>
            <person name="Matsumoto M."/>
            <person name="Matsuno A."/>
            <person name="Nakazaki N."/>
            <person name="Shimpo S."/>
            <person name="Takeuchi C."/>
            <person name="Yamada M."/>
            <person name="Tabata S."/>
        </authorList>
    </citation>
    <scope>NUCLEOTIDE SEQUENCE [LARGE SCALE GENOMIC DNA]</scope>
    <source>
        <strain evidence="3">ATCC 29082 / PCC 7421</strain>
    </source>
</reference>
<keyword evidence="1" id="KW-0472">Membrane</keyword>
<dbReference type="HOGENOM" id="CLU_1872510_0_0_3"/>
<evidence type="ECO:0000256" key="1">
    <source>
        <dbReference type="SAM" id="Phobius"/>
    </source>
</evidence>
<dbReference type="InParanoid" id="Q7ND83"/>
<reference evidence="2 3" key="2">
    <citation type="journal article" date="2003" name="DNA Res.">
        <title>Complete genome structure of Gloeobacter violaceus PCC 7421, a cyanobacterium that lacks thylakoids (supplement).</title>
        <authorList>
            <person name="Nakamura Y."/>
            <person name="Kaneko T."/>
            <person name="Sato S."/>
            <person name="Mimuro M."/>
            <person name="Miyashita H."/>
            <person name="Tsuchiya T."/>
            <person name="Sasamoto S."/>
            <person name="Watanabe A."/>
            <person name="Kawashima K."/>
            <person name="Kishida Y."/>
            <person name="Kiyokawa C."/>
            <person name="Kohara M."/>
            <person name="Matsumoto M."/>
            <person name="Matsuno A."/>
            <person name="Nakazaki N."/>
            <person name="Shimpo S."/>
            <person name="Takeuchi C."/>
            <person name="Yamada M."/>
            <person name="Tabata S."/>
        </authorList>
    </citation>
    <scope>NUCLEOTIDE SEQUENCE [LARGE SCALE GENOMIC DNA]</scope>
    <source>
        <strain evidence="3">ATCC 29082 / PCC 7421</strain>
    </source>
</reference>
<name>Q7ND83_GLOVI</name>
<sequence length="136" mass="15166">MKAASVAACLVLLGSILGPGEVMPWPVRLGSALAAVWVLSVFLGFELRIGDGGLTRRLGPLVLHCRWTDLETVRVDAVPGFRRVRLVLHSRNGDKISFPLFLLGDRDRIRLADRLLHHLPDTLRQQWLNDGDSLLR</sequence>
<organism evidence="2 3">
    <name type="scientific">Gloeobacter violaceus (strain ATCC 29082 / PCC 7421)</name>
    <dbReference type="NCBI Taxonomy" id="251221"/>
    <lineage>
        <taxon>Bacteria</taxon>
        <taxon>Bacillati</taxon>
        <taxon>Cyanobacteriota</taxon>
        <taxon>Cyanophyceae</taxon>
        <taxon>Gloeobacterales</taxon>
        <taxon>Gloeobacteraceae</taxon>
        <taxon>Gloeobacter</taxon>
    </lineage>
</organism>
<keyword evidence="1" id="KW-1133">Transmembrane helix</keyword>
<evidence type="ECO:0000313" key="3">
    <source>
        <dbReference type="Proteomes" id="UP000000557"/>
    </source>
</evidence>
<dbReference type="KEGG" id="gvi:gll4353"/>
<dbReference type="EMBL" id="BA000045">
    <property type="protein sequence ID" value="BAC92294.1"/>
    <property type="molecule type" value="Genomic_DNA"/>
</dbReference>
<dbReference type="OrthoDB" id="9964733at2"/>
<keyword evidence="1" id="KW-0812">Transmembrane</keyword>
<keyword evidence="3" id="KW-1185">Reference proteome</keyword>
<feature type="transmembrane region" description="Helical" evidence="1">
    <location>
        <begin position="29"/>
        <end position="47"/>
    </location>
</feature>
<dbReference type="Proteomes" id="UP000000557">
    <property type="component" value="Chromosome"/>
</dbReference>
<dbReference type="EnsemblBacteria" id="BAC92294">
    <property type="protein sequence ID" value="BAC92294"/>
    <property type="gene ID" value="BAC92294"/>
</dbReference>